<dbReference type="PANTHER" id="PTHR43712">
    <property type="entry name" value="PUTATIVE (AFU_ORTHOLOGUE AFUA_4G14580)-RELATED"/>
    <property type="match status" value="1"/>
</dbReference>
<comment type="caution">
    <text evidence="5">The sequence shown here is derived from an EMBL/GenBank/DDBJ whole genome shotgun (WGS) entry which is preliminary data.</text>
</comment>
<dbReference type="OrthoDB" id="1535081at2759"/>
<accession>A0A178CVV2</accession>
<dbReference type="GO" id="GO:0008171">
    <property type="term" value="F:O-methyltransferase activity"/>
    <property type="evidence" value="ECO:0007669"/>
    <property type="project" value="InterPro"/>
</dbReference>
<keyword evidence="3" id="KW-0949">S-adenosyl-L-methionine</keyword>
<dbReference type="Proteomes" id="UP000185904">
    <property type="component" value="Unassembled WGS sequence"/>
</dbReference>
<evidence type="ECO:0000313" key="5">
    <source>
        <dbReference type="EMBL" id="OAL33322.1"/>
    </source>
</evidence>
<sequence>MSSSPEQDQAAQLQELIQQLTVAANACDYAPGTQGYISRTNVAAIAKDIVRLVMAPSDMSMHHSVNMLEIVCIRTLMGLGVFEKIPVDGSISLAELSRVTGVQDSLLGTGSRLLFAKARLIVVSRKNDNFDFSLALNSSSRPLNFINDECLATLVHFHSYVKERAAQDGKPVQEPDDPLRNPYTHRHGMDGHPVWEIMAQFPDRLRAFQLGFMSQEDSVPIIGFYDYSALYDPEHDGDRATLVDVGGGQGQSIIQILQAFPTLRADRMVLQDLPEPIAQAQTSKLLPEGVTAMVHDFWTPQPVKGAKAYFLRRVVHDYSDENCVKILAPLREAMGPDSKVLIADMVMPKRVHEADLPAAAMDNTVMVMGGKERTADGFNKILEAAGLKMVKIWHSREGGATGNIVEAMLPPGNPQGS</sequence>
<dbReference type="InterPro" id="IPR016461">
    <property type="entry name" value="COMT-like"/>
</dbReference>
<keyword evidence="6" id="KW-1185">Reference proteome</keyword>
<dbReference type="InterPro" id="IPR001077">
    <property type="entry name" value="COMT_C"/>
</dbReference>
<gene>
    <name evidence="5" type="ORF">AYO20_07333</name>
</gene>
<evidence type="ECO:0000256" key="2">
    <source>
        <dbReference type="ARBA" id="ARBA00022679"/>
    </source>
</evidence>
<dbReference type="SUPFAM" id="SSF53335">
    <property type="entry name" value="S-adenosyl-L-methionine-dependent methyltransferases"/>
    <property type="match status" value="1"/>
</dbReference>
<dbReference type="PROSITE" id="PS51683">
    <property type="entry name" value="SAM_OMT_II"/>
    <property type="match status" value="1"/>
</dbReference>
<dbReference type="AlphaFoldDB" id="A0A178CVV2"/>
<evidence type="ECO:0000259" key="4">
    <source>
        <dbReference type="Pfam" id="PF00891"/>
    </source>
</evidence>
<dbReference type="PANTHER" id="PTHR43712:SF1">
    <property type="entry name" value="HYPOTHETICAL O-METHYLTRANSFERASE (EUROFUNG)-RELATED"/>
    <property type="match status" value="1"/>
</dbReference>
<proteinExistence type="predicted"/>
<keyword evidence="1" id="KW-0489">Methyltransferase</keyword>
<keyword evidence="2" id="KW-0808">Transferase</keyword>
<dbReference type="Pfam" id="PF00891">
    <property type="entry name" value="Methyltransf_2"/>
    <property type="match status" value="1"/>
</dbReference>
<name>A0A178CVV2_9EURO</name>
<feature type="domain" description="O-methyltransferase C-terminal" evidence="4">
    <location>
        <begin position="182"/>
        <end position="387"/>
    </location>
</feature>
<dbReference type="Gene3D" id="3.40.50.150">
    <property type="entry name" value="Vaccinia Virus protein VP39"/>
    <property type="match status" value="1"/>
</dbReference>
<dbReference type="EMBL" id="LVCJ01000051">
    <property type="protein sequence ID" value="OAL33322.1"/>
    <property type="molecule type" value="Genomic_DNA"/>
</dbReference>
<dbReference type="RefSeq" id="XP_022498334.1">
    <property type="nucleotide sequence ID" value="XM_022645619.1"/>
</dbReference>
<protein>
    <recommendedName>
        <fullName evidence="4">O-methyltransferase C-terminal domain-containing protein</fullName>
    </recommendedName>
</protein>
<organism evidence="5 6">
    <name type="scientific">Fonsecaea nubica</name>
    <dbReference type="NCBI Taxonomy" id="856822"/>
    <lineage>
        <taxon>Eukaryota</taxon>
        <taxon>Fungi</taxon>
        <taxon>Dikarya</taxon>
        <taxon>Ascomycota</taxon>
        <taxon>Pezizomycotina</taxon>
        <taxon>Eurotiomycetes</taxon>
        <taxon>Chaetothyriomycetidae</taxon>
        <taxon>Chaetothyriales</taxon>
        <taxon>Herpotrichiellaceae</taxon>
        <taxon>Fonsecaea</taxon>
    </lineage>
</organism>
<evidence type="ECO:0000256" key="3">
    <source>
        <dbReference type="ARBA" id="ARBA00022691"/>
    </source>
</evidence>
<evidence type="ECO:0000256" key="1">
    <source>
        <dbReference type="ARBA" id="ARBA00022603"/>
    </source>
</evidence>
<dbReference type="GO" id="GO:0032259">
    <property type="term" value="P:methylation"/>
    <property type="evidence" value="ECO:0007669"/>
    <property type="project" value="UniProtKB-KW"/>
</dbReference>
<dbReference type="GeneID" id="34590745"/>
<dbReference type="InterPro" id="IPR029063">
    <property type="entry name" value="SAM-dependent_MTases_sf"/>
</dbReference>
<reference evidence="5 6" key="1">
    <citation type="submission" date="2016-03" db="EMBL/GenBank/DDBJ databases">
        <title>The draft genome sequence of Fonsecaea nubica causative agent of cutaneous subcutaneous infection in human host.</title>
        <authorList>
            <person name="Costa F."/>
            <person name="Sybren D.H."/>
            <person name="Raittz R.T."/>
            <person name="Weiss V.A."/>
            <person name="Leao A.C."/>
            <person name="Gomes R."/>
            <person name="De Souza E.M."/>
            <person name="Pedrosa F.O."/>
            <person name="Steffens M.B."/>
            <person name="Bombassaro A."/>
            <person name="Tadra-Sfeir M.Z."/>
            <person name="Moreno L.F."/>
            <person name="Najafzadeh M.J."/>
            <person name="Felipe M.S."/>
            <person name="Teixeira M."/>
            <person name="Sun J."/>
            <person name="Xi L."/>
            <person name="Castro M.A."/>
            <person name="Vicente V.A."/>
        </authorList>
    </citation>
    <scope>NUCLEOTIDE SEQUENCE [LARGE SCALE GENOMIC DNA]</scope>
    <source>
        <strain evidence="5 6">CBS 269.64</strain>
    </source>
</reference>
<evidence type="ECO:0000313" key="6">
    <source>
        <dbReference type="Proteomes" id="UP000185904"/>
    </source>
</evidence>